<keyword evidence="1" id="KW-0863">Zinc-finger</keyword>
<dbReference type="Proteomes" id="UP001159405">
    <property type="component" value="Unassembled WGS sequence"/>
</dbReference>
<sequence>QLGSLLFGPIEDVPDTLYYEINGDMVRDAALRTKGSGGPSGVDANGFRRILTCKSFKRSGTELCEAIASMTKRLCKEYVDPRGLEAILANRLIPIDKGEGAVRPIGVVEVLRRIMGKCVTKVTKPDVIDASGSLQVCAGHKSGSEAAIQAMRELFEHDNSDAVLLIDASNAFNSLNRAAALHNIRVGPPLGYFPNPQKCWLIVKTEKERPAKEIFSETTINITTEGRKHLGAALGSREFFEEYVDEKVEEWVAQVTSLAEFATTQPQSSYVAFVFGLRHRWTYFSRTLPDIAPFLEPLERAIADLLVPAITEHVTTQEERDLLELPVRLGGLGLVNPARTASQEYEASVKITALFARREKVELLKMQCEQVRESLPSKTERAEELATEKGASNWLTVIPIKEMNFNLNKTEFRDAIKLRYDWEIAHLPAMCTCGDLFTVDHAMVCRHGGLIIQRHNEIRVLEAEMLRMVCTDVETEPVLQEITGEELNRGENKAPDARLDVHARGFWDRQQSAFFDVRVCHPNADSYRELSPKQIFQLHENEKKRQYSRRVLKVEQGTFTPLVFTSTGGMADECKRFHSR</sequence>
<evidence type="ECO:0000259" key="2">
    <source>
        <dbReference type="PROSITE" id="PS50966"/>
    </source>
</evidence>
<comment type="caution">
    <text evidence="3">The sequence shown here is derived from an EMBL/GenBank/DDBJ whole genome shotgun (WGS) entry which is preliminary data.</text>
</comment>
<accession>A0ABN8Q6F0</accession>
<organism evidence="3 4">
    <name type="scientific">Porites lobata</name>
    <dbReference type="NCBI Taxonomy" id="104759"/>
    <lineage>
        <taxon>Eukaryota</taxon>
        <taxon>Metazoa</taxon>
        <taxon>Cnidaria</taxon>
        <taxon>Anthozoa</taxon>
        <taxon>Hexacorallia</taxon>
        <taxon>Scleractinia</taxon>
        <taxon>Fungiina</taxon>
        <taxon>Poritidae</taxon>
        <taxon>Porites</taxon>
    </lineage>
</organism>
<evidence type="ECO:0000313" key="4">
    <source>
        <dbReference type="Proteomes" id="UP001159405"/>
    </source>
</evidence>
<keyword evidence="1" id="KW-0479">Metal-binding</keyword>
<evidence type="ECO:0000256" key="1">
    <source>
        <dbReference type="PROSITE-ProRule" id="PRU00325"/>
    </source>
</evidence>
<dbReference type="InterPro" id="IPR007527">
    <property type="entry name" value="Znf_SWIM"/>
</dbReference>
<reference evidence="3 4" key="1">
    <citation type="submission" date="2022-05" db="EMBL/GenBank/DDBJ databases">
        <authorList>
            <consortium name="Genoscope - CEA"/>
            <person name="William W."/>
        </authorList>
    </citation>
    <scope>NUCLEOTIDE SEQUENCE [LARGE SCALE GENOMIC DNA]</scope>
</reference>
<proteinExistence type="predicted"/>
<keyword evidence="4" id="KW-1185">Reference proteome</keyword>
<feature type="non-terminal residue" evidence="3">
    <location>
        <position position="580"/>
    </location>
</feature>
<evidence type="ECO:0000313" key="3">
    <source>
        <dbReference type="EMBL" id="CAH3156579.1"/>
    </source>
</evidence>
<keyword evidence="1" id="KW-0862">Zinc</keyword>
<gene>
    <name evidence="3" type="ORF">PLOB_00001969</name>
</gene>
<feature type="non-terminal residue" evidence="3">
    <location>
        <position position="1"/>
    </location>
</feature>
<name>A0ABN8Q6F0_9CNID</name>
<dbReference type="PROSITE" id="PS50966">
    <property type="entry name" value="ZF_SWIM"/>
    <property type="match status" value="1"/>
</dbReference>
<dbReference type="EMBL" id="CALNXK010000105">
    <property type="protein sequence ID" value="CAH3156579.1"/>
    <property type="molecule type" value="Genomic_DNA"/>
</dbReference>
<feature type="domain" description="SWIM-type" evidence="2">
    <location>
        <begin position="416"/>
        <end position="456"/>
    </location>
</feature>
<protein>
    <recommendedName>
        <fullName evidence="2">SWIM-type domain-containing protein</fullName>
    </recommendedName>
</protein>